<dbReference type="PANTHER" id="PTHR38733:SF1">
    <property type="entry name" value="TYPE IV METHYL-DIRECTED RESTRICTION ENZYME ECOKMCRBC"/>
    <property type="match status" value="1"/>
</dbReference>
<dbReference type="Pfam" id="PF10117">
    <property type="entry name" value="McrBC"/>
    <property type="match status" value="1"/>
</dbReference>
<dbReference type="EMBL" id="CAJZAF010000005">
    <property type="protein sequence ID" value="CAG9168062.1"/>
    <property type="molecule type" value="Genomic_DNA"/>
</dbReference>
<proteinExistence type="predicted"/>
<dbReference type="InterPro" id="IPR019292">
    <property type="entry name" value="McrC"/>
</dbReference>
<sequence>MTASVTVREYARLTTAPIAEISLDRAQISVSAFEWLCRMNAKISPSGTSLVQVEDRRWLRLDNYVGVIETPCGTRIEILPKHEEGSGDAATSRELMCRMIAGALDLPVREVGETALQRFNAPLTEWVIAQFLFALDHLIKRGVRSDYVRVEAAERHLRGQLDTVRQLRLPPGHQHNFQIRHDIYSPDRAENRLLKLAVEHICQRTQNPASWRLAQELRTLFHEIPRSTNVAEDFKRWRTDRLMAHYQAVRPWCELVLSRQMPLSVVGAWQGISLLFPMEKLFERYVAAHLGKALHADARLTTQATARYLCQHDGGAIFQLRPDLLIEQSGTRWILDTKWKLVDGANKAKNYGLSQADFYQLFAYGQKYLSGKGELALIYPRRSAFMEPLPVFEFNSDLRLWVLPFDLHSDALIDRYLTKLPLLRTPSTVNDDIAFQVQAVETVPV</sequence>
<accession>A0ABM8WL00</accession>
<evidence type="ECO:0000313" key="1">
    <source>
        <dbReference type="EMBL" id="CAG9168062.1"/>
    </source>
</evidence>
<dbReference type="PANTHER" id="PTHR38733">
    <property type="entry name" value="PROTEIN MCRC"/>
    <property type="match status" value="1"/>
</dbReference>
<dbReference type="Proteomes" id="UP000701702">
    <property type="component" value="Unassembled WGS sequence"/>
</dbReference>
<comment type="caution">
    <text evidence="1">The sequence shown here is derived from an EMBL/GenBank/DDBJ whole genome shotgun (WGS) entry which is preliminary data.</text>
</comment>
<protein>
    <recommendedName>
        <fullName evidence="3">Restriction endonuclease</fullName>
    </recommendedName>
</protein>
<gene>
    <name evidence="1" type="ORF">LMG23994_01293</name>
</gene>
<reference evidence="1 2" key="1">
    <citation type="submission" date="2021-08" db="EMBL/GenBank/DDBJ databases">
        <authorList>
            <person name="Peeters C."/>
        </authorList>
    </citation>
    <scope>NUCLEOTIDE SEQUENCE [LARGE SCALE GENOMIC DNA]</scope>
    <source>
        <strain evidence="1 2">LMG 23994</strain>
    </source>
</reference>
<evidence type="ECO:0000313" key="2">
    <source>
        <dbReference type="Proteomes" id="UP000701702"/>
    </source>
</evidence>
<dbReference type="RefSeq" id="WP_224000718.1">
    <property type="nucleotide sequence ID" value="NZ_CAJZAF010000005.1"/>
</dbReference>
<keyword evidence="2" id="KW-1185">Reference proteome</keyword>
<evidence type="ECO:0008006" key="3">
    <source>
        <dbReference type="Google" id="ProtNLM"/>
    </source>
</evidence>
<name>A0ABM8WL00_9BURK</name>
<organism evidence="1 2">
    <name type="scientific">Cupriavidus pinatubonensis</name>
    <dbReference type="NCBI Taxonomy" id="248026"/>
    <lineage>
        <taxon>Bacteria</taxon>
        <taxon>Pseudomonadati</taxon>
        <taxon>Pseudomonadota</taxon>
        <taxon>Betaproteobacteria</taxon>
        <taxon>Burkholderiales</taxon>
        <taxon>Burkholderiaceae</taxon>
        <taxon>Cupriavidus</taxon>
    </lineage>
</organism>